<name>X1E9Q1_9ZZZZ</name>
<feature type="non-terminal residue" evidence="1">
    <location>
        <position position="133"/>
    </location>
</feature>
<proteinExistence type="predicted"/>
<dbReference type="AlphaFoldDB" id="X1E9Q1"/>
<feature type="non-terminal residue" evidence="1">
    <location>
        <position position="1"/>
    </location>
</feature>
<evidence type="ECO:0000313" key="1">
    <source>
        <dbReference type="EMBL" id="GAH05388.1"/>
    </source>
</evidence>
<sequence length="133" mass="14980">DQDQKQSYDPAHVFVLRRGQYLSPHLSHATIAARPIPTMRITQNRGISFAIYGMKINELQDVYRISASDISMIGYTSAYTDYNTSEFYGTYFHEINVTSIVKELISAYHWDGHGRSGDETGDAIGFHILGDKG</sequence>
<organism evidence="1">
    <name type="scientific">marine sediment metagenome</name>
    <dbReference type="NCBI Taxonomy" id="412755"/>
    <lineage>
        <taxon>unclassified sequences</taxon>
        <taxon>metagenomes</taxon>
        <taxon>ecological metagenomes</taxon>
    </lineage>
</organism>
<protein>
    <submittedName>
        <fullName evidence="1">Uncharacterized protein</fullName>
    </submittedName>
</protein>
<comment type="caution">
    <text evidence="1">The sequence shown here is derived from an EMBL/GenBank/DDBJ whole genome shotgun (WGS) entry which is preliminary data.</text>
</comment>
<accession>X1E9Q1</accession>
<gene>
    <name evidence="1" type="ORF">S01H4_63628</name>
</gene>
<reference evidence="1" key="1">
    <citation type="journal article" date="2014" name="Front. Microbiol.">
        <title>High frequency of phylogenetically diverse reductive dehalogenase-homologous genes in deep subseafloor sedimentary metagenomes.</title>
        <authorList>
            <person name="Kawai M."/>
            <person name="Futagami T."/>
            <person name="Toyoda A."/>
            <person name="Takaki Y."/>
            <person name="Nishi S."/>
            <person name="Hori S."/>
            <person name="Arai W."/>
            <person name="Tsubouchi T."/>
            <person name="Morono Y."/>
            <person name="Uchiyama I."/>
            <person name="Ito T."/>
            <person name="Fujiyama A."/>
            <person name="Inagaki F."/>
            <person name="Takami H."/>
        </authorList>
    </citation>
    <scope>NUCLEOTIDE SEQUENCE</scope>
    <source>
        <strain evidence="1">Expedition CK06-06</strain>
    </source>
</reference>
<dbReference type="EMBL" id="BART01038325">
    <property type="protein sequence ID" value="GAH05388.1"/>
    <property type="molecule type" value="Genomic_DNA"/>
</dbReference>